<keyword evidence="8" id="KW-0833">Ubl conjugation pathway</keyword>
<evidence type="ECO:0000256" key="12">
    <source>
        <dbReference type="ARBA" id="ARBA00035845"/>
    </source>
</evidence>
<dbReference type="InterPro" id="IPR000608">
    <property type="entry name" value="UBC"/>
</dbReference>
<dbReference type="Gene3D" id="3.10.110.10">
    <property type="entry name" value="Ubiquitin Conjugating Enzyme"/>
    <property type="match status" value="1"/>
</dbReference>
<feature type="region of interest" description="Disordered" evidence="21">
    <location>
        <begin position="1"/>
        <end position="31"/>
    </location>
</feature>
<keyword evidence="6" id="KW-0547">Nucleotide-binding</keyword>
<evidence type="ECO:0000256" key="16">
    <source>
        <dbReference type="ARBA" id="ARBA00042312"/>
    </source>
</evidence>
<dbReference type="GO" id="GO:0051301">
    <property type="term" value="P:cell division"/>
    <property type="evidence" value="ECO:0007669"/>
    <property type="project" value="UniProtKB-KW"/>
</dbReference>
<dbReference type="PROSITE" id="PS00183">
    <property type="entry name" value="UBC_1"/>
    <property type="match status" value="1"/>
</dbReference>
<keyword evidence="22" id="KW-1133">Transmembrane helix</keyword>
<evidence type="ECO:0000313" key="26">
    <source>
        <dbReference type="Proteomes" id="UP000886611"/>
    </source>
</evidence>
<dbReference type="Pfam" id="PF00179">
    <property type="entry name" value="UQ_con"/>
    <property type="match status" value="1"/>
</dbReference>
<comment type="function">
    <text evidence="19">Accepts ubiquitin from the E1 complex and catalyzes its covalent attachment to other proteins. In vitro catalyzes 'Lys-11'- and 'Lys-48'-linked polyubiquitination. Acts as an essential factor of the anaphase promoting complex/cyclosome (APC/C), a cell cycle-regulated ubiquitin ligase that controls progression through mitosis. Acts by initiating 'Lys-11'-linked polyubiquitin chains on APC/C substrates, leading to the degradation of APC/C substrates by the proteasome and promoting mitotic exit.</text>
</comment>
<dbReference type="InterPro" id="IPR045913">
    <property type="entry name" value="TBC20/Gyp8-like"/>
</dbReference>
<dbReference type="GO" id="GO:0005096">
    <property type="term" value="F:GTPase activator activity"/>
    <property type="evidence" value="ECO:0007669"/>
    <property type="project" value="UniProtKB-KW"/>
</dbReference>
<evidence type="ECO:0000259" key="23">
    <source>
        <dbReference type="PROSITE" id="PS50086"/>
    </source>
</evidence>
<evidence type="ECO:0000256" key="19">
    <source>
        <dbReference type="ARBA" id="ARBA00058373"/>
    </source>
</evidence>
<dbReference type="PANTHER" id="PTHR20913:SF10">
    <property type="entry name" value="TBC1 DOMAIN FAMILY MEMBER 20"/>
    <property type="match status" value="1"/>
</dbReference>
<feature type="active site" description="Glycyl thioester intermediate" evidence="20">
    <location>
        <position position="113"/>
    </location>
</feature>
<dbReference type="EC" id="2.3.2.24" evidence="13"/>
<organism evidence="25 26">
    <name type="scientific">Polypterus senegalus</name>
    <name type="common">Senegal bichir</name>
    <dbReference type="NCBI Taxonomy" id="55291"/>
    <lineage>
        <taxon>Eukaryota</taxon>
        <taxon>Metazoa</taxon>
        <taxon>Chordata</taxon>
        <taxon>Craniata</taxon>
        <taxon>Vertebrata</taxon>
        <taxon>Euteleostomi</taxon>
        <taxon>Actinopterygii</taxon>
        <taxon>Polypteriformes</taxon>
        <taxon>Polypteridae</taxon>
        <taxon>Polypterus</taxon>
    </lineage>
</organism>
<feature type="transmembrane region" description="Helical" evidence="22">
    <location>
        <begin position="380"/>
        <end position="399"/>
    </location>
</feature>
<evidence type="ECO:0000256" key="14">
    <source>
        <dbReference type="ARBA" id="ARBA00039887"/>
    </source>
</evidence>
<evidence type="ECO:0000256" key="22">
    <source>
        <dbReference type="SAM" id="Phobius"/>
    </source>
</evidence>
<dbReference type="InterPro" id="IPR035969">
    <property type="entry name" value="Rab-GAP_TBC_sf"/>
</dbReference>
<feature type="non-terminal residue" evidence="25">
    <location>
        <position position="541"/>
    </location>
</feature>
<dbReference type="GO" id="GO:0061631">
    <property type="term" value="F:ubiquitin conjugating enzyme activity"/>
    <property type="evidence" value="ECO:0007669"/>
    <property type="project" value="UniProtKB-EC"/>
</dbReference>
<dbReference type="GO" id="GO:0005524">
    <property type="term" value="F:ATP binding"/>
    <property type="evidence" value="ECO:0007669"/>
    <property type="project" value="UniProtKB-KW"/>
</dbReference>
<comment type="catalytic activity">
    <reaction evidence="12">
        <text>S-ubiquitinyl-[E1 ubiquitin-activating enzyme]-L-cysteine + [acceptor protein]-L-lysine = [E1 ubiquitin-activating enzyme]-L-cysteine + N(6)-monoubiquitinyl-[acceptor protein]-L-lysine.</text>
        <dbReference type="EC" id="2.3.2.24"/>
    </reaction>
</comment>
<dbReference type="EMBL" id="JAATIS010004524">
    <property type="protein sequence ID" value="KAG2461287.1"/>
    <property type="molecule type" value="Genomic_DNA"/>
</dbReference>
<keyword evidence="11" id="KW-0131">Cell cycle</keyword>
<feature type="transmembrane region" description="Helical" evidence="22">
    <location>
        <begin position="508"/>
        <end position="529"/>
    </location>
</feature>
<evidence type="ECO:0000313" key="25">
    <source>
        <dbReference type="EMBL" id="KAG2461287.1"/>
    </source>
</evidence>
<dbReference type="Gene3D" id="1.10.8.1310">
    <property type="match status" value="1"/>
</dbReference>
<evidence type="ECO:0000256" key="4">
    <source>
        <dbReference type="ARBA" id="ARBA00022618"/>
    </source>
</evidence>
<dbReference type="SUPFAM" id="SSF54495">
    <property type="entry name" value="UBC-like"/>
    <property type="match status" value="1"/>
</dbReference>
<dbReference type="EC" id="2.3.2.23" evidence="2"/>
<dbReference type="AlphaFoldDB" id="A0A8X7X3P2"/>
<keyword evidence="26" id="KW-1185">Reference proteome</keyword>
<evidence type="ECO:0000256" key="21">
    <source>
        <dbReference type="SAM" id="MobiDB-lite"/>
    </source>
</evidence>
<dbReference type="PROSITE" id="PS50127">
    <property type="entry name" value="UBC_2"/>
    <property type="match status" value="1"/>
</dbReference>
<keyword evidence="9" id="KW-0067">ATP-binding</keyword>
<dbReference type="FunFam" id="1.10.8.1310:FF:000001">
    <property type="entry name" value="TBC1 domain family, member 20"/>
    <property type="match status" value="1"/>
</dbReference>
<evidence type="ECO:0000256" key="15">
    <source>
        <dbReference type="ARBA" id="ARBA00041791"/>
    </source>
</evidence>
<keyword evidence="22" id="KW-0472">Membrane</keyword>
<feature type="non-terminal residue" evidence="25">
    <location>
        <position position="1"/>
    </location>
</feature>
<evidence type="ECO:0000256" key="2">
    <source>
        <dbReference type="ARBA" id="ARBA00012486"/>
    </source>
</evidence>
<comment type="caution">
    <text evidence="25">The sequence shown here is derived from an EMBL/GenBank/DDBJ whole genome shotgun (WGS) entry which is preliminary data.</text>
</comment>
<evidence type="ECO:0000256" key="17">
    <source>
        <dbReference type="ARBA" id="ARBA00042389"/>
    </source>
</evidence>
<evidence type="ECO:0000256" key="18">
    <source>
        <dbReference type="ARBA" id="ARBA00042725"/>
    </source>
</evidence>
<keyword evidence="7" id="KW-0498">Mitosis</keyword>
<keyword evidence="5" id="KW-0808">Transferase</keyword>
<evidence type="ECO:0000259" key="24">
    <source>
        <dbReference type="PROSITE" id="PS50127"/>
    </source>
</evidence>
<evidence type="ECO:0000256" key="20">
    <source>
        <dbReference type="PROSITE-ProRule" id="PRU10133"/>
    </source>
</evidence>
<dbReference type="PANTHER" id="PTHR20913">
    <property type="entry name" value="TBC1 DOMAIN FAMILY MEMBER 20/GTPASE"/>
    <property type="match status" value="1"/>
</dbReference>
<feature type="domain" description="Rab-GAP TBC" evidence="23">
    <location>
        <begin position="233"/>
        <end position="441"/>
    </location>
</feature>
<feature type="domain" description="UBC core" evidence="24">
    <location>
        <begin position="29"/>
        <end position="174"/>
    </location>
</feature>
<dbReference type="Proteomes" id="UP000886611">
    <property type="component" value="Unassembled WGS sequence"/>
</dbReference>
<dbReference type="SMART" id="SM00164">
    <property type="entry name" value="TBC"/>
    <property type="match status" value="1"/>
</dbReference>
<evidence type="ECO:0000256" key="9">
    <source>
        <dbReference type="ARBA" id="ARBA00022840"/>
    </source>
</evidence>
<dbReference type="GO" id="GO:0005789">
    <property type="term" value="C:endoplasmic reticulum membrane"/>
    <property type="evidence" value="ECO:0007669"/>
    <property type="project" value="TreeGrafter"/>
</dbReference>
<keyword evidence="3" id="KW-0343">GTPase activation</keyword>
<keyword evidence="4" id="KW-0132">Cell division</keyword>
<comment type="catalytic activity">
    <reaction evidence="1">
        <text>S-ubiquitinyl-[E1 ubiquitin-activating enzyme]-L-cysteine + [E2 ubiquitin-conjugating enzyme]-L-cysteine = [E1 ubiquitin-activating enzyme]-L-cysteine + S-ubiquitinyl-[E2 ubiquitin-conjugating enzyme]-L-cysteine.</text>
        <dbReference type="EC" id="2.3.2.23"/>
    </reaction>
</comment>
<dbReference type="SUPFAM" id="SSF47923">
    <property type="entry name" value="Ypt/Rab-GAP domain of gyp1p"/>
    <property type="match status" value="2"/>
</dbReference>
<keyword evidence="10" id="KW-0832">Ubl conjugation</keyword>
<name>A0A8X7X3P2_POLSE</name>
<dbReference type="InterPro" id="IPR023313">
    <property type="entry name" value="UBQ-conjugating_AS"/>
</dbReference>
<dbReference type="Pfam" id="PF00566">
    <property type="entry name" value="RabGAP-TBC"/>
    <property type="match status" value="1"/>
</dbReference>
<evidence type="ECO:0000256" key="6">
    <source>
        <dbReference type="ARBA" id="ARBA00022741"/>
    </source>
</evidence>
<evidence type="ECO:0000256" key="11">
    <source>
        <dbReference type="ARBA" id="ARBA00023306"/>
    </source>
</evidence>
<evidence type="ECO:0000256" key="7">
    <source>
        <dbReference type="ARBA" id="ARBA00022776"/>
    </source>
</evidence>
<accession>A0A8X7X3P2</accession>
<evidence type="ECO:0000256" key="10">
    <source>
        <dbReference type="ARBA" id="ARBA00022843"/>
    </source>
</evidence>
<gene>
    <name evidence="25" type="primary">Tbc1d20_0</name>
    <name evidence="25" type="ORF">GTO96_0008200</name>
</gene>
<evidence type="ECO:0000256" key="13">
    <source>
        <dbReference type="ARBA" id="ARBA00039076"/>
    </source>
</evidence>
<keyword evidence="22" id="KW-0812">Transmembrane</keyword>
<dbReference type="GO" id="GO:0006888">
    <property type="term" value="P:endoplasmic reticulum to Golgi vesicle-mediated transport"/>
    <property type="evidence" value="ECO:0007669"/>
    <property type="project" value="TreeGrafter"/>
</dbReference>
<dbReference type="PROSITE" id="PS50086">
    <property type="entry name" value="TBC_RABGAP"/>
    <property type="match status" value="1"/>
</dbReference>
<dbReference type="InterPro" id="IPR000195">
    <property type="entry name" value="Rab-GAP-TBC_dom"/>
</dbReference>
<protein>
    <recommendedName>
        <fullName evidence="14">Ubiquitin-conjugating enzyme E2 C</fullName>
        <ecNumber evidence="2">2.3.2.23</ecNumber>
        <ecNumber evidence="13">2.3.2.24</ecNumber>
    </recommendedName>
    <alternativeName>
        <fullName evidence="18">(E3-independent) E2 ubiquitin-conjugating enzyme C</fullName>
    </alternativeName>
    <alternativeName>
        <fullName evidence="15">E2 ubiquitin-conjugating enzyme C</fullName>
    </alternativeName>
    <alternativeName>
        <fullName evidence="17">Ubiquitin carrier protein C</fullName>
    </alternativeName>
    <alternativeName>
        <fullName evidence="16">Ubiquitin-protein ligase C</fullName>
    </alternativeName>
</protein>
<evidence type="ECO:0000256" key="8">
    <source>
        <dbReference type="ARBA" id="ARBA00022786"/>
    </source>
</evidence>
<evidence type="ECO:0000256" key="3">
    <source>
        <dbReference type="ARBA" id="ARBA00022468"/>
    </source>
</evidence>
<sequence>MASQNMDPAIASAASRKAKESGSSMAKGSVSKRLQQELMTLMMSGDKGISAFPESDNLFKWIGTIIGPAGTVYEGLRYKLSLEFPSGYPYNAPTVKFITSCYHPNVDTQGNICLDILKEKWSALYDVRSILLSIQSLLGEPNNESPLNTHAAQLWPNQQEYVFPVREHQPLAFNDGTYHSAENAIVPSAFLKFLLTDFESKRKRKIADIFQALNSVPVDIAALRRMSISEGGLLTDEIRCEVWPKLLNVNTTNLPGKPGKELRENNKDYNQVLLDVRRSLRRFPPGMPDDQREDLQEKLIDIILLVLKKNPQLHYYQGYHDIVVTFLLVLGEELATPLVEKLSTHHLRAEVGTIFALSWLITWFGHVLSDFRHVVRLYDFFLACHPLMPIYFAAVIVLYRENEVLESECDMAAVHHLLSQIPQDLPYETLISRAGDLFVQFPPSELAREAALQQSQRTAASTFKDFELASAQQRPDMVLRQRFREQASQEAKARGVIVKPRTNRFMKLAVMGLTVALGAAALAVVNTALEWAPKIDLQIFP</sequence>
<dbReference type="InterPro" id="IPR016135">
    <property type="entry name" value="UBQ-conjugating_enzyme/RWD"/>
</dbReference>
<dbReference type="FunFam" id="3.10.110.10:FF:000039">
    <property type="entry name" value="Ubiquitin-conjugating enzyme E2 C"/>
    <property type="match status" value="1"/>
</dbReference>
<evidence type="ECO:0000256" key="5">
    <source>
        <dbReference type="ARBA" id="ARBA00022679"/>
    </source>
</evidence>
<dbReference type="CDD" id="cd23791">
    <property type="entry name" value="UBCc_UBE2C"/>
    <property type="match status" value="1"/>
</dbReference>
<proteinExistence type="predicted"/>
<evidence type="ECO:0000256" key="1">
    <source>
        <dbReference type="ARBA" id="ARBA00000485"/>
    </source>
</evidence>
<dbReference type="SMART" id="SM00212">
    <property type="entry name" value="UBCc"/>
    <property type="match status" value="1"/>
</dbReference>
<reference evidence="25 26" key="1">
    <citation type="journal article" date="2021" name="Cell">
        <title>Tracing the genetic footprints of vertebrate landing in non-teleost ray-finned fishes.</title>
        <authorList>
            <person name="Bi X."/>
            <person name="Wang K."/>
            <person name="Yang L."/>
            <person name="Pan H."/>
            <person name="Jiang H."/>
            <person name="Wei Q."/>
            <person name="Fang M."/>
            <person name="Yu H."/>
            <person name="Zhu C."/>
            <person name="Cai Y."/>
            <person name="He Y."/>
            <person name="Gan X."/>
            <person name="Zeng H."/>
            <person name="Yu D."/>
            <person name="Zhu Y."/>
            <person name="Jiang H."/>
            <person name="Qiu Q."/>
            <person name="Yang H."/>
            <person name="Zhang Y.E."/>
            <person name="Wang W."/>
            <person name="Zhu M."/>
            <person name="He S."/>
            <person name="Zhang G."/>
        </authorList>
    </citation>
    <scope>NUCLEOTIDE SEQUENCE [LARGE SCALE GENOMIC DNA]</scope>
    <source>
        <strain evidence="25">Bchr_013</strain>
    </source>
</reference>